<dbReference type="EMBL" id="JABTCF010000002">
    <property type="protein sequence ID" value="MBD0777046.1"/>
    <property type="molecule type" value="Genomic_DNA"/>
</dbReference>
<evidence type="ECO:0000313" key="2">
    <source>
        <dbReference type="EMBL" id="MBD0777046.1"/>
    </source>
</evidence>
<organism evidence="2 3">
    <name type="scientific">Maribacter aquimaris</name>
    <dbReference type="NCBI Taxonomy" id="2737171"/>
    <lineage>
        <taxon>Bacteria</taxon>
        <taxon>Pseudomonadati</taxon>
        <taxon>Bacteroidota</taxon>
        <taxon>Flavobacteriia</taxon>
        <taxon>Flavobacteriales</taxon>
        <taxon>Flavobacteriaceae</taxon>
        <taxon>Maribacter</taxon>
    </lineage>
</organism>
<name>A0ABR7V027_9FLAO</name>
<feature type="transmembrane region" description="Helical" evidence="1">
    <location>
        <begin position="73"/>
        <end position="92"/>
    </location>
</feature>
<evidence type="ECO:0000313" key="3">
    <source>
        <dbReference type="Proteomes" id="UP001166021"/>
    </source>
</evidence>
<evidence type="ECO:0000256" key="1">
    <source>
        <dbReference type="SAM" id="Phobius"/>
    </source>
</evidence>
<keyword evidence="3" id="KW-1185">Reference proteome</keyword>
<dbReference type="Proteomes" id="UP001166021">
    <property type="component" value="Unassembled WGS sequence"/>
</dbReference>
<dbReference type="RefSeq" id="WP_188242585.1">
    <property type="nucleotide sequence ID" value="NZ_JABTCF010000002.1"/>
</dbReference>
<keyword evidence="1" id="KW-0472">Membrane</keyword>
<comment type="caution">
    <text evidence="2">The sequence shown here is derived from an EMBL/GenBank/DDBJ whole genome shotgun (WGS) entry which is preliminary data.</text>
</comment>
<protein>
    <submittedName>
        <fullName evidence="2">Uncharacterized protein</fullName>
    </submittedName>
</protein>
<accession>A0ABR7V027</accession>
<keyword evidence="1" id="KW-1133">Transmembrane helix</keyword>
<sequence length="183" mass="20741">MAKKNKNSKNPIGQYVKGFFNDDIDKKGLAQAHKEYLGMNVPDNYFSISKNNILKSLPMEKEQKRTVFGLKPMIAYPIAASLILLIGFTIWLQNDPTTIEPQDANVEQINSMDLNSDDFLVSSLLVDDADMDGFMDDYILNEIIVDAELSEQQLENIFINSIIIEDSLIDDYIEKSLIENVVL</sequence>
<keyword evidence="1" id="KW-0812">Transmembrane</keyword>
<gene>
    <name evidence="2" type="ORF">HPE56_04495</name>
</gene>
<reference evidence="2" key="1">
    <citation type="submission" date="2020-05" db="EMBL/GenBank/DDBJ databases">
        <title>The draft genome sequence of Maribacter sp. ANRC-HE7.</title>
        <authorList>
            <person name="Mu L."/>
        </authorList>
    </citation>
    <scope>NUCLEOTIDE SEQUENCE</scope>
    <source>
        <strain evidence="2">ANRC-HE7</strain>
    </source>
</reference>
<proteinExistence type="predicted"/>